<dbReference type="Proteomes" id="UP001201812">
    <property type="component" value="Unassembled WGS sequence"/>
</dbReference>
<protein>
    <submittedName>
        <fullName evidence="1">Uncharacterized protein</fullName>
    </submittedName>
</protein>
<dbReference type="AlphaFoldDB" id="A0AAD4R7E1"/>
<organism evidence="1 2">
    <name type="scientific">Ditylenchus destructor</name>
    <dbReference type="NCBI Taxonomy" id="166010"/>
    <lineage>
        <taxon>Eukaryota</taxon>
        <taxon>Metazoa</taxon>
        <taxon>Ecdysozoa</taxon>
        <taxon>Nematoda</taxon>
        <taxon>Chromadorea</taxon>
        <taxon>Rhabditida</taxon>
        <taxon>Tylenchina</taxon>
        <taxon>Tylenchomorpha</taxon>
        <taxon>Sphaerularioidea</taxon>
        <taxon>Anguinidae</taxon>
        <taxon>Anguininae</taxon>
        <taxon>Ditylenchus</taxon>
    </lineage>
</organism>
<accession>A0AAD4R7E1</accession>
<keyword evidence="2" id="KW-1185">Reference proteome</keyword>
<proteinExistence type="predicted"/>
<evidence type="ECO:0000313" key="1">
    <source>
        <dbReference type="EMBL" id="KAI1714531.1"/>
    </source>
</evidence>
<comment type="caution">
    <text evidence="1">The sequence shown here is derived from an EMBL/GenBank/DDBJ whole genome shotgun (WGS) entry which is preliminary data.</text>
</comment>
<name>A0AAD4R7E1_9BILA</name>
<reference evidence="1" key="1">
    <citation type="submission" date="2022-01" db="EMBL/GenBank/DDBJ databases">
        <title>Genome Sequence Resource for Two Populations of Ditylenchus destructor, the Migratory Endoparasitic Phytonematode.</title>
        <authorList>
            <person name="Zhang H."/>
            <person name="Lin R."/>
            <person name="Xie B."/>
        </authorList>
    </citation>
    <scope>NUCLEOTIDE SEQUENCE</scope>
    <source>
        <strain evidence="1">BazhouSP</strain>
    </source>
</reference>
<dbReference type="EMBL" id="JAKKPZ010000013">
    <property type="protein sequence ID" value="KAI1714531.1"/>
    <property type="molecule type" value="Genomic_DNA"/>
</dbReference>
<gene>
    <name evidence="1" type="ORF">DdX_08630</name>
</gene>
<sequence>MFPLFVAAQPRNEGWSSGGLIGLDWPSLILMRSTNNGSLMWLSMRDRLKLRFDMRAGSLFEVLLTFLALASHSWRLFMEASTSGR</sequence>
<evidence type="ECO:0000313" key="2">
    <source>
        <dbReference type="Proteomes" id="UP001201812"/>
    </source>
</evidence>